<protein>
    <submittedName>
        <fullName evidence="1">Uncharacterized protein</fullName>
    </submittedName>
</protein>
<evidence type="ECO:0000313" key="1">
    <source>
        <dbReference type="EMBL" id="KAI4858792.1"/>
    </source>
</evidence>
<comment type="caution">
    <text evidence="1">The sequence shown here is derived from an EMBL/GenBank/DDBJ whole genome shotgun (WGS) entry which is preliminary data.</text>
</comment>
<evidence type="ECO:0000313" key="2">
    <source>
        <dbReference type="Proteomes" id="UP001497700"/>
    </source>
</evidence>
<gene>
    <name evidence="1" type="ORF">F4820DRAFT_201264</name>
</gene>
<keyword evidence="2" id="KW-1185">Reference proteome</keyword>
<proteinExistence type="predicted"/>
<dbReference type="EMBL" id="MU393687">
    <property type="protein sequence ID" value="KAI4858792.1"/>
    <property type="molecule type" value="Genomic_DNA"/>
</dbReference>
<organism evidence="1 2">
    <name type="scientific">Hypoxylon rubiginosum</name>
    <dbReference type="NCBI Taxonomy" id="110542"/>
    <lineage>
        <taxon>Eukaryota</taxon>
        <taxon>Fungi</taxon>
        <taxon>Dikarya</taxon>
        <taxon>Ascomycota</taxon>
        <taxon>Pezizomycotina</taxon>
        <taxon>Sordariomycetes</taxon>
        <taxon>Xylariomycetidae</taxon>
        <taxon>Xylariales</taxon>
        <taxon>Hypoxylaceae</taxon>
        <taxon>Hypoxylon</taxon>
    </lineage>
</organism>
<name>A0ACB9YHW1_9PEZI</name>
<sequence length="472" mass="54640">MENSNICERCGTNVSTTSQHSERLIHDQTHASNRSIGEPSQHYFSDLLPPPSHNPHDLRQIPRFARDDSETARRAHVETPVQLGSEIRSHRGTEMQLEPNLPPHINHDLYDLRQRTESDRVQFGTERRAHNETQVRLETEVKAHRETQLQLEETQRDLVETRARWKDVVKEFNKFQAQSQNFIQLDDQDLLQKVGQLRYNIRNLALHHFRTTVPVSPKHILVYWDAAKDFSQFKDSPLADRAQFDSWIQNHQRRAMITQAYLWAFLTEDIFDQFRWAGKDISDSLYELKSVFDSSSSNLLTMAAEQTHTERRIQTWKANTTILVVESMGLEQEQGHRLRKEFVRVKAKNMATILMPVSSTKYDELAEELSTIIMEALELDMLIHKQVARLHWLYSTGHQPQRFNQDSMELVGDPGESVVLSLAPGLSKQGKSNGDDFEKTINLLKMQVACGPSRVSSQASSHRGSNVFKWRR</sequence>
<reference evidence="1 2" key="1">
    <citation type="journal article" date="2022" name="New Phytol.">
        <title>Ecological generalism drives hyperdiversity of secondary metabolite gene clusters in xylarialean endophytes.</title>
        <authorList>
            <person name="Franco M.E.E."/>
            <person name="Wisecaver J.H."/>
            <person name="Arnold A.E."/>
            <person name="Ju Y.M."/>
            <person name="Slot J.C."/>
            <person name="Ahrendt S."/>
            <person name="Moore L.P."/>
            <person name="Eastman K.E."/>
            <person name="Scott K."/>
            <person name="Konkel Z."/>
            <person name="Mondo S.J."/>
            <person name="Kuo A."/>
            <person name="Hayes R.D."/>
            <person name="Haridas S."/>
            <person name="Andreopoulos B."/>
            <person name="Riley R."/>
            <person name="LaButti K."/>
            <person name="Pangilinan J."/>
            <person name="Lipzen A."/>
            <person name="Amirebrahimi M."/>
            <person name="Yan J."/>
            <person name="Adam C."/>
            <person name="Keymanesh K."/>
            <person name="Ng V."/>
            <person name="Louie K."/>
            <person name="Northen T."/>
            <person name="Drula E."/>
            <person name="Henrissat B."/>
            <person name="Hsieh H.M."/>
            <person name="Youens-Clark K."/>
            <person name="Lutzoni F."/>
            <person name="Miadlikowska J."/>
            <person name="Eastwood D.C."/>
            <person name="Hamelin R.C."/>
            <person name="Grigoriev I.V."/>
            <person name="U'Ren J.M."/>
        </authorList>
    </citation>
    <scope>NUCLEOTIDE SEQUENCE [LARGE SCALE GENOMIC DNA]</scope>
    <source>
        <strain evidence="1 2">CBS 119005</strain>
    </source>
</reference>
<dbReference type="Proteomes" id="UP001497700">
    <property type="component" value="Unassembled WGS sequence"/>
</dbReference>
<accession>A0ACB9YHW1</accession>